<keyword evidence="2" id="KW-0732">Signal</keyword>
<feature type="signal peptide" evidence="2">
    <location>
        <begin position="1"/>
        <end position="18"/>
    </location>
</feature>
<sequence>MHRPKFKSHALLSAIALAAVLTTGCSTSSTTTDAAASTASESPEPAAAQEQLAVVSAPSGAATPTAVADGDGGGRAKKSSLKVASYDRKTGRAVISSPPVTKPTATPSPTRSTSTPTAPSADAPAASAAPSSRPSAQPPVAVGDIIASAPAPGAPDGVLAEVTDVVGTAENGGTAVETEPAKLNSVLGASKAEGEVPVDPSSVDVKPLVNGVKVSWAKTGDLHFGPEGAKLPLGSLRIDVGAAVATAEGAPASAAASVEGFVQLAPEVAFSYDGSEASAGSDSSAYSDAADASEGADNSADSDSDQGKGTSPDAAFLGLSGDWASQWSLKGRAAGSTDGRPIRLPFAELHADPVIQVGPIPVVVNLDLTCYIQVNADGKVTVDVEQDLKGDFRVGGSFSWAKGWAPVSESDMTGEPLKTKVTAAGDVKAALGAEATVGLYGTVGVTADLAPYVRAHADASAEGSADGTGSATGAYAIYGGVDLTGTLNFQLTIFGTPVFQTKIPLGALHHEWLLTEGKATTTAGPPPTKSG</sequence>
<organism evidence="3 4">
    <name type="scientific">Streptomyces coerulescens</name>
    <dbReference type="NCBI Taxonomy" id="29304"/>
    <lineage>
        <taxon>Bacteria</taxon>
        <taxon>Bacillati</taxon>
        <taxon>Actinomycetota</taxon>
        <taxon>Actinomycetes</taxon>
        <taxon>Kitasatosporales</taxon>
        <taxon>Streptomycetaceae</taxon>
        <taxon>Streptomyces</taxon>
    </lineage>
</organism>
<evidence type="ECO:0000313" key="3">
    <source>
        <dbReference type="EMBL" id="MFC5217432.1"/>
    </source>
</evidence>
<reference evidence="4" key="1">
    <citation type="journal article" date="2019" name="Int. J. Syst. Evol. Microbiol.">
        <title>The Global Catalogue of Microorganisms (GCM) 10K type strain sequencing project: providing services to taxonomists for standard genome sequencing and annotation.</title>
        <authorList>
            <consortium name="The Broad Institute Genomics Platform"/>
            <consortium name="The Broad Institute Genome Sequencing Center for Infectious Disease"/>
            <person name="Wu L."/>
            <person name="Ma J."/>
        </authorList>
    </citation>
    <scope>NUCLEOTIDE SEQUENCE [LARGE SCALE GENOMIC DNA]</scope>
    <source>
        <strain evidence="4">KCTC 42586</strain>
    </source>
</reference>
<feature type="region of interest" description="Disordered" evidence="1">
    <location>
        <begin position="26"/>
        <end position="157"/>
    </location>
</feature>
<dbReference type="PROSITE" id="PS51257">
    <property type="entry name" value="PROKAR_LIPOPROTEIN"/>
    <property type="match status" value="1"/>
</dbReference>
<protein>
    <recommendedName>
        <fullName evidence="5">Lipoprotein</fullName>
    </recommendedName>
</protein>
<keyword evidence="4" id="KW-1185">Reference proteome</keyword>
<evidence type="ECO:0008006" key="5">
    <source>
        <dbReference type="Google" id="ProtNLM"/>
    </source>
</evidence>
<evidence type="ECO:0000313" key="4">
    <source>
        <dbReference type="Proteomes" id="UP001596263"/>
    </source>
</evidence>
<feature type="compositionally biased region" description="Low complexity" evidence="1">
    <location>
        <begin position="26"/>
        <end position="48"/>
    </location>
</feature>
<evidence type="ECO:0000256" key="1">
    <source>
        <dbReference type="SAM" id="MobiDB-lite"/>
    </source>
</evidence>
<name>A0ABW0CQ89_STRCD</name>
<feature type="region of interest" description="Disordered" evidence="1">
    <location>
        <begin position="277"/>
        <end position="315"/>
    </location>
</feature>
<dbReference type="Proteomes" id="UP001596263">
    <property type="component" value="Unassembled WGS sequence"/>
</dbReference>
<comment type="caution">
    <text evidence="3">The sequence shown here is derived from an EMBL/GenBank/DDBJ whole genome shotgun (WGS) entry which is preliminary data.</text>
</comment>
<feature type="compositionally biased region" description="Low complexity" evidence="1">
    <location>
        <begin position="103"/>
        <end position="141"/>
    </location>
</feature>
<gene>
    <name evidence="3" type="ORF">ACFPQ9_26705</name>
</gene>
<accession>A0ABW0CQ89</accession>
<feature type="compositionally biased region" description="Low complexity" evidence="1">
    <location>
        <begin position="277"/>
        <end position="301"/>
    </location>
</feature>
<evidence type="ECO:0000256" key="2">
    <source>
        <dbReference type="SAM" id="SignalP"/>
    </source>
</evidence>
<feature type="chain" id="PRO_5046635183" description="Lipoprotein" evidence="2">
    <location>
        <begin position="19"/>
        <end position="531"/>
    </location>
</feature>
<dbReference type="RefSeq" id="WP_380858236.1">
    <property type="nucleotide sequence ID" value="NZ_JBHSKM010000019.1"/>
</dbReference>
<dbReference type="EMBL" id="JBHSKM010000019">
    <property type="protein sequence ID" value="MFC5217432.1"/>
    <property type="molecule type" value="Genomic_DNA"/>
</dbReference>
<proteinExistence type="predicted"/>